<evidence type="ECO:0000313" key="3">
    <source>
        <dbReference type="EMBL" id="MDW5596849.1"/>
    </source>
</evidence>
<dbReference type="RefSeq" id="WP_318599286.1">
    <property type="nucleotide sequence ID" value="NZ_JAWSTH010000067.1"/>
</dbReference>
<dbReference type="Proteomes" id="UP001284601">
    <property type="component" value="Unassembled WGS sequence"/>
</dbReference>
<name>A0ABU4HVH5_9ACTN</name>
<dbReference type="SUPFAM" id="SSF51658">
    <property type="entry name" value="Xylose isomerase-like"/>
    <property type="match status" value="1"/>
</dbReference>
<dbReference type="InterPro" id="IPR050312">
    <property type="entry name" value="IolE/XylAMocC-like"/>
</dbReference>
<evidence type="ECO:0000256" key="1">
    <source>
        <dbReference type="SAM" id="MobiDB-lite"/>
    </source>
</evidence>
<dbReference type="Pfam" id="PF01261">
    <property type="entry name" value="AP_endonuc_2"/>
    <property type="match status" value="1"/>
</dbReference>
<feature type="domain" description="Xylose isomerase-like TIM barrel" evidence="2">
    <location>
        <begin position="26"/>
        <end position="288"/>
    </location>
</feature>
<comment type="caution">
    <text evidence="3">The sequence shown here is derived from an EMBL/GenBank/DDBJ whole genome shotgun (WGS) entry which is preliminary data.</text>
</comment>
<protein>
    <submittedName>
        <fullName evidence="3">TIM barrel protein</fullName>
    </submittedName>
</protein>
<sequence length="317" mass="34088">MPALDFAANIGLAAKRWPETAAWAQVLADAGIDSAQFTFDLLDPGLVDDLDAFRRVRAEAEENGVAISSAFTGAGTYAQNMLGHPDPALRAASERWYERAVTAAAALGAPAVGGHVGALSVREAADPALRAAAIERTVDAVLRIADRAAAAGVDCLLWEIMPVAREYPATMDEVQELMERLDPRAAVPVRLCLDVGHACRDGADDTERDPYAWLERLGPWARSIHLQQTDGAADRHWPFTDEHNAAGIIDPERVLALVARLPQARVELALEPIPAPETPDAQVADDLRVSAEHWRPALDRARAAAPASTDPTRRTTT</sequence>
<organism evidence="3 4">
    <name type="scientific">Conexibacter stalactiti</name>
    <dbReference type="NCBI Taxonomy" id="1940611"/>
    <lineage>
        <taxon>Bacteria</taxon>
        <taxon>Bacillati</taxon>
        <taxon>Actinomycetota</taxon>
        <taxon>Thermoleophilia</taxon>
        <taxon>Solirubrobacterales</taxon>
        <taxon>Conexibacteraceae</taxon>
        <taxon>Conexibacter</taxon>
    </lineage>
</organism>
<dbReference type="PANTHER" id="PTHR12110">
    <property type="entry name" value="HYDROXYPYRUVATE ISOMERASE"/>
    <property type="match status" value="1"/>
</dbReference>
<evidence type="ECO:0000259" key="2">
    <source>
        <dbReference type="Pfam" id="PF01261"/>
    </source>
</evidence>
<keyword evidence="4" id="KW-1185">Reference proteome</keyword>
<reference evidence="3 4" key="2">
    <citation type="submission" date="2023-10" db="EMBL/GenBank/DDBJ databases">
        <authorList>
            <person name="Han X.F."/>
        </authorList>
    </citation>
    <scope>NUCLEOTIDE SEQUENCE [LARGE SCALE GENOMIC DNA]</scope>
    <source>
        <strain evidence="3 4">KCTC 39840</strain>
    </source>
</reference>
<dbReference type="PANTHER" id="PTHR12110:SF53">
    <property type="entry name" value="BLR5974 PROTEIN"/>
    <property type="match status" value="1"/>
</dbReference>
<dbReference type="InterPro" id="IPR036237">
    <property type="entry name" value="Xyl_isomerase-like_sf"/>
</dbReference>
<dbReference type="EMBL" id="JAWSTH010000067">
    <property type="protein sequence ID" value="MDW5596849.1"/>
    <property type="molecule type" value="Genomic_DNA"/>
</dbReference>
<dbReference type="InterPro" id="IPR013022">
    <property type="entry name" value="Xyl_isomerase-like_TIM-brl"/>
</dbReference>
<accession>A0ABU4HVH5</accession>
<evidence type="ECO:0000313" key="4">
    <source>
        <dbReference type="Proteomes" id="UP001284601"/>
    </source>
</evidence>
<dbReference type="Gene3D" id="3.20.20.150">
    <property type="entry name" value="Divalent-metal-dependent TIM barrel enzymes"/>
    <property type="match status" value="1"/>
</dbReference>
<reference evidence="4" key="1">
    <citation type="submission" date="2023-07" db="EMBL/GenBank/DDBJ databases">
        <title>Conexibacter stalactiti sp. nov., isolated from stalactites in a lava cave and emended description of the genus Conexibacter.</title>
        <authorList>
            <person name="Lee S.D."/>
        </authorList>
    </citation>
    <scope>NUCLEOTIDE SEQUENCE [LARGE SCALE GENOMIC DNA]</scope>
    <source>
        <strain evidence="4">KCTC 39840</strain>
    </source>
</reference>
<gene>
    <name evidence="3" type="ORF">R7226_21055</name>
</gene>
<feature type="region of interest" description="Disordered" evidence="1">
    <location>
        <begin position="295"/>
        <end position="317"/>
    </location>
</feature>
<feature type="compositionally biased region" description="Low complexity" evidence="1">
    <location>
        <begin position="303"/>
        <end position="317"/>
    </location>
</feature>
<proteinExistence type="predicted"/>